<dbReference type="Pfam" id="PF03413">
    <property type="entry name" value="PepSY"/>
    <property type="match status" value="2"/>
</dbReference>
<comment type="caution">
    <text evidence="4">The sequence shown here is derived from an EMBL/GenBank/DDBJ whole genome shotgun (WGS) entry which is preliminary data.</text>
</comment>
<keyword evidence="2" id="KW-0732">Signal</keyword>
<organism evidence="4 5">
    <name type="scientific">Planococcus halotolerans</name>
    <dbReference type="NCBI Taxonomy" id="2233542"/>
    <lineage>
        <taxon>Bacteria</taxon>
        <taxon>Bacillati</taxon>
        <taxon>Bacillota</taxon>
        <taxon>Bacilli</taxon>
        <taxon>Bacillales</taxon>
        <taxon>Caryophanaceae</taxon>
        <taxon>Planococcus</taxon>
    </lineage>
</organism>
<name>A0A365L314_9BACL</name>
<feature type="region of interest" description="Disordered" evidence="1">
    <location>
        <begin position="184"/>
        <end position="212"/>
    </location>
</feature>
<evidence type="ECO:0000256" key="1">
    <source>
        <dbReference type="SAM" id="MobiDB-lite"/>
    </source>
</evidence>
<gene>
    <name evidence="4" type="ORF">DP120_07555</name>
</gene>
<evidence type="ECO:0000256" key="2">
    <source>
        <dbReference type="SAM" id="SignalP"/>
    </source>
</evidence>
<feature type="compositionally biased region" description="Low complexity" evidence="1">
    <location>
        <begin position="31"/>
        <end position="45"/>
    </location>
</feature>
<accession>A0A365L314</accession>
<feature type="domain" description="PepSY" evidence="3">
    <location>
        <begin position="134"/>
        <end position="191"/>
    </location>
</feature>
<dbReference type="InterPro" id="IPR025711">
    <property type="entry name" value="PepSY"/>
</dbReference>
<feature type="domain" description="PepSY" evidence="3">
    <location>
        <begin position="49"/>
        <end position="105"/>
    </location>
</feature>
<feature type="chain" id="PRO_5016702626" description="PepSY domain-containing protein" evidence="2">
    <location>
        <begin position="23"/>
        <end position="212"/>
    </location>
</feature>
<dbReference type="Proteomes" id="UP000251002">
    <property type="component" value="Unassembled WGS sequence"/>
</dbReference>
<keyword evidence="5" id="KW-1185">Reference proteome</keyword>
<dbReference type="Gene3D" id="3.10.450.40">
    <property type="match status" value="2"/>
</dbReference>
<reference evidence="4 5" key="1">
    <citation type="submission" date="2018-06" db="EMBL/GenBank/DDBJ databases">
        <title>The draft genome sequences of strains SCU63 and S1.</title>
        <authorList>
            <person name="Gan L."/>
        </authorList>
    </citation>
    <scope>NUCLEOTIDE SEQUENCE [LARGE SCALE GENOMIC DNA]</scope>
    <source>
        <strain evidence="4 5">SCU63</strain>
    </source>
</reference>
<dbReference type="RefSeq" id="WP_112223029.1">
    <property type="nucleotide sequence ID" value="NZ_CP196859.1"/>
</dbReference>
<evidence type="ECO:0000313" key="4">
    <source>
        <dbReference type="EMBL" id="RAZ79459.1"/>
    </source>
</evidence>
<feature type="compositionally biased region" description="Acidic residues" evidence="1">
    <location>
        <begin position="194"/>
        <end position="212"/>
    </location>
</feature>
<evidence type="ECO:0000259" key="3">
    <source>
        <dbReference type="Pfam" id="PF03413"/>
    </source>
</evidence>
<sequence>MKKLILIPATAGVLAFGGIVLANTDSVTGPNTANNNSEDTNNTSTGEMIGFEKASSIALALSDGQVTDIELSDDDGRKQYEVEIRDKDHEYDYEIDAFTGDVLEQDRDRLDDDDDREMNQGGVDGTQAAPEDLIAAEEAFEIALQQSNGGTIVELDLDDDDSVKHYDVEVVNGDKEFELEINAEDGEVLKFEQDENDDDDWVDNDDNDRDED</sequence>
<dbReference type="EMBL" id="QLZR01000002">
    <property type="protein sequence ID" value="RAZ79459.1"/>
    <property type="molecule type" value="Genomic_DNA"/>
</dbReference>
<proteinExistence type="predicted"/>
<dbReference type="AlphaFoldDB" id="A0A365L314"/>
<protein>
    <recommendedName>
        <fullName evidence="3">PepSY domain-containing protein</fullName>
    </recommendedName>
</protein>
<feature type="region of interest" description="Disordered" evidence="1">
    <location>
        <begin position="26"/>
        <end position="45"/>
    </location>
</feature>
<feature type="region of interest" description="Disordered" evidence="1">
    <location>
        <begin position="104"/>
        <end position="126"/>
    </location>
</feature>
<evidence type="ECO:0000313" key="5">
    <source>
        <dbReference type="Proteomes" id="UP000251002"/>
    </source>
</evidence>
<feature type="signal peptide" evidence="2">
    <location>
        <begin position="1"/>
        <end position="22"/>
    </location>
</feature>